<name>F3QN41_9BURK</name>
<dbReference type="HOGENOM" id="CLU_2790174_0_0_4"/>
<proteinExistence type="predicted"/>
<organism evidence="1 2">
    <name type="scientific">Parasutterella excrementihominis YIT 11859</name>
    <dbReference type="NCBI Taxonomy" id="762966"/>
    <lineage>
        <taxon>Bacteria</taxon>
        <taxon>Pseudomonadati</taxon>
        <taxon>Pseudomonadota</taxon>
        <taxon>Betaproteobacteria</taxon>
        <taxon>Burkholderiales</taxon>
        <taxon>Sutterellaceae</taxon>
        <taxon>Parasutterella</taxon>
    </lineage>
</organism>
<accession>F3QN41</accession>
<protein>
    <submittedName>
        <fullName evidence="1">Uncharacterized protein</fullName>
    </submittedName>
</protein>
<evidence type="ECO:0000313" key="1">
    <source>
        <dbReference type="EMBL" id="EGG51168.1"/>
    </source>
</evidence>
<comment type="caution">
    <text evidence="1">The sequence shown here is derived from an EMBL/GenBank/DDBJ whole genome shotgun (WGS) entry which is preliminary data.</text>
</comment>
<dbReference type="EMBL" id="AFBP01000090">
    <property type="protein sequence ID" value="EGG51168.1"/>
    <property type="molecule type" value="Genomic_DNA"/>
</dbReference>
<gene>
    <name evidence="1" type="ORF">HMPREF9439_02372</name>
</gene>
<dbReference type="AlphaFoldDB" id="F3QN41"/>
<sequence length="68" mass="8019">MRPKDKFSNIKKCKFENTSEDISANFEKSCWEIQKKSGGSTRGSPQQRLASVLFKRLMQQNTDFFRRK</sequence>
<reference evidence="1 2" key="1">
    <citation type="submission" date="2011-02" db="EMBL/GenBank/DDBJ databases">
        <authorList>
            <person name="Weinstock G."/>
            <person name="Sodergren E."/>
            <person name="Clifton S."/>
            <person name="Fulton L."/>
            <person name="Fulton B."/>
            <person name="Courtney L."/>
            <person name="Fronick C."/>
            <person name="Harrison M."/>
            <person name="Strong C."/>
            <person name="Farmer C."/>
            <person name="Delahaunty K."/>
            <person name="Markovic C."/>
            <person name="Hall O."/>
            <person name="Minx P."/>
            <person name="Tomlinson C."/>
            <person name="Mitreva M."/>
            <person name="Hou S."/>
            <person name="Chen J."/>
            <person name="Wollam A."/>
            <person name="Pepin K.H."/>
            <person name="Johnson M."/>
            <person name="Bhonagiri V."/>
            <person name="Zhang X."/>
            <person name="Suruliraj S."/>
            <person name="Warren W."/>
            <person name="Chinwalla A."/>
            <person name="Mardis E.R."/>
            <person name="Wilson R.K."/>
        </authorList>
    </citation>
    <scope>NUCLEOTIDE SEQUENCE [LARGE SCALE GENOMIC DNA]</scope>
    <source>
        <strain evidence="1 2">YIT 11859</strain>
    </source>
</reference>
<dbReference type="Proteomes" id="UP000005156">
    <property type="component" value="Unassembled WGS sequence"/>
</dbReference>
<evidence type="ECO:0000313" key="2">
    <source>
        <dbReference type="Proteomes" id="UP000005156"/>
    </source>
</evidence>
<keyword evidence="2" id="KW-1185">Reference proteome</keyword>